<keyword evidence="3" id="KW-1185">Reference proteome</keyword>
<reference evidence="2 3" key="1">
    <citation type="submission" date="2014-06" db="EMBL/GenBank/DDBJ databases">
        <title>The draft genome sequence of Idiomarina salinarum ISL-52.</title>
        <authorList>
            <person name="Du J."/>
            <person name="Shao Z."/>
        </authorList>
    </citation>
    <scope>NUCLEOTIDE SEQUENCE [LARGE SCALE GENOMIC DNA]</scope>
    <source>
        <strain evidence="2 3">ISL-52</strain>
    </source>
</reference>
<feature type="domain" description="DUF6671" evidence="1">
    <location>
        <begin position="64"/>
        <end position="277"/>
    </location>
</feature>
<proteinExistence type="predicted"/>
<dbReference type="Pfam" id="PF20376">
    <property type="entry name" value="DUF6671"/>
    <property type="match status" value="1"/>
</dbReference>
<dbReference type="eggNOG" id="ENOG502Z86U">
    <property type="taxonomic scope" value="Bacteria"/>
</dbReference>
<gene>
    <name evidence="2" type="ORF">IDSA_06975</name>
</gene>
<organism evidence="2 3">
    <name type="scientific">Pseudidiomarina salinarum</name>
    <dbReference type="NCBI Taxonomy" id="435908"/>
    <lineage>
        <taxon>Bacteria</taxon>
        <taxon>Pseudomonadati</taxon>
        <taxon>Pseudomonadota</taxon>
        <taxon>Gammaproteobacteria</taxon>
        <taxon>Alteromonadales</taxon>
        <taxon>Idiomarinaceae</taxon>
        <taxon>Pseudidiomarina</taxon>
    </lineage>
</organism>
<evidence type="ECO:0000313" key="2">
    <source>
        <dbReference type="EMBL" id="KFZ30821.1"/>
    </source>
</evidence>
<dbReference type="RefSeq" id="WP_034775342.1">
    <property type="nucleotide sequence ID" value="NZ_JPER01000003.1"/>
</dbReference>
<comment type="caution">
    <text evidence="2">The sequence shown here is derived from an EMBL/GenBank/DDBJ whole genome shotgun (WGS) entry which is preliminary data.</text>
</comment>
<evidence type="ECO:0000259" key="1">
    <source>
        <dbReference type="Pfam" id="PF20376"/>
    </source>
</evidence>
<dbReference type="InterPro" id="IPR046612">
    <property type="entry name" value="DUF6671"/>
</dbReference>
<dbReference type="OrthoDB" id="9793837at2"/>
<sequence>MTRYEPQQVALLTKHGKAQWIAPELANVGLAVVPTEAFDTDLFGTFSGEQERTASPLECAKRKAALACELTGLRLGLGSEGSFGGGPMPGLMNWDQEILVLYDASQDFYVTAVASAAISLRDFSDNDLPELTSKLAQFASGQAWMVHTDKGIFKDMYSASAIYALLREHNLWDGEKFYGEYLRIQPDYRAMNCPERQRFIASAAAQLRERLLSLCPECGEVNFWLTDVRRGLPCQQCGLPTELTNKTIKSCSACDFTVEQPVAEKYADPMHCQVCNP</sequence>
<protein>
    <recommendedName>
        <fullName evidence="1">DUF6671 domain-containing protein</fullName>
    </recommendedName>
</protein>
<evidence type="ECO:0000313" key="3">
    <source>
        <dbReference type="Proteomes" id="UP000054363"/>
    </source>
</evidence>
<dbReference type="AlphaFoldDB" id="A0A094JE55"/>
<dbReference type="EMBL" id="JPER01000003">
    <property type="protein sequence ID" value="KFZ30821.1"/>
    <property type="molecule type" value="Genomic_DNA"/>
</dbReference>
<name>A0A094JE55_9GAMM</name>
<accession>A0A094JE55</accession>
<dbReference type="STRING" id="435908.IDSA_06975"/>
<dbReference type="Proteomes" id="UP000054363">
    <property type="component" value="Unassembled WGS sequence"/>
</dbReference>